<reference evidence="1 2" key="1">
    <citation type="journal article" date="2011" name="PLoS Pathog.">
        <title>Dynamic evolution of pathogenicity revealed by sequencing and comparative genomics of 19 Pseudomonas syringae isolates.</title>
        <authorList>
            <person name="Baltrus D.A."/>
            <person name="Nishimura M.T."/>
            <person name="Romanchuk A."/>
            <person name="Chang J.H."/>
            <person name="Mukhtar M.S."/>
            <person name="Cherkis K."/>
            <person name="Roach J."/>
            <person name="Grant S.R."/>
            <person name="Jones C.D."/>
            <person name="Dangl J.L."/>
        </authorList>
    </citation>
    <scope>NUCLEOTIDE SEQUENCE [LARGE SCALE GENOMIC DNA]</scope>
    <source>
        <strain evidence="1 2">1704B</strain>
    </source>
</reference>
<dbReference type="BioCyc" id="PSYR629263:G11X0-868-MONOMER"/>
<evidence type="ECO:0000313" key="2">
    <source>
        <dbReference type="Proteomes" id="UP000004986"/>
    </source>
</evidence>
<evidence type="ECO:0000313" key="1">
    <source>
        <dbReference type="EMBL" id="EGH41559.1"/>
    </source>
</evidence>
<organism evidence="1 2">
    <name type="scientific">Pseudomonas syringae pv. pisi str. 1704B</name>
    <dbReference type="NCBI Taxonomy" id="629263"/>
    <lineage>
        <taxon>Bacteria</taxon>
        <taxon>Pseudomonadati</taxon>
        <taxon>Pseudomonadota</taxon>
        <taxon>Gammaproteobacteria</taxon>
        <taxon>Pseudomonadales</taxon>
        <taxon>Pseudomonadaceae</taxon>
        <taxon>Pseudomonas</taxon>
        <taxon>Pseudomonas syringae</taxon>
    </lineage>
</organism>
<keyword evidence="2" id="KW-1185">Reference proteome</keyword>
<dbReference type="Proteomes" id="UP000004986">
    <property type="component" value="Unassembled WGS sequence"/>
</dbReference>
<dbReference type="AlphaFoldDB" id="F3G3A9"/>
<comment type="caution">
    <text evidence="1">The sequence shown here is derived from an EMBL/GenBank/DDBJ whole genome shotgun (WGS) entry which is preliminary data.</text>
</comment>
<dbReference type="EMBL" id="AEAI01000165">
    <property type="protein sequence ID" value="EGH41559.1"/>
    <property type="molecule type" value="Genomic_DNA"/>
</dbReference>
<proteinExistence type="predicted"/>
<accession>F3G3A9</accession>
<protein>
    <submittedName>
        <fullName evidence="1">Uncharacterized protein</fullName>
    </submittedName>
</protein>
<name>F3G3A9_PSESJ</name>
<gene>
    <name evidence="1" type="ORF">PSYPI_03657</name>
</gene>
<sequence length="101" mass="11210">MGHRSRHDQRFHLGHCRLEADEQSMSHQRVADVQFVDALDRGDRFDVVIMQAMTGIDDQPLGETKRDAVGDPLQFFGNFSRGLSIGIATGVQFDGGCTDAF</sequence>
<dbReference type="HOGENOM" id="CLU_2289219_0_0_6"/>